<keyword evidence="4" id="KW-1185">Reference proteome</keyword>
<evidence type="ECO:0000313" key="4">
    <source>
        <dbReference type="Proteomes" id="UP000298416"/>
    </source>
</evidence>
<dbReference type="GO" id="GO:0016405">
    <property type="term" value="F:CoA-ligase activity"/>
    <property type="evidence" value="ECO:0007669"/>
    <property type="project" value="TreeGrafter"/>
</dbReference>
<dbReference type="InterPro" id="IPR000873">
    <property type="entry name" value="AMP-dep_synth/lig_dom"/>
</dbReference>
<name>A0A8X8Y0A1_SALSN</name>
<protein>
    <recommendedName>
        <fullName evidence="2">AMP-dependent synthetase/ligase domain-containing protein</fullName>
    </recommendedName>
</protein>
<accession>A0A8X8Y0A1</accession>
<dbReference type="Proteomes" id="UP000298416">
    <property type="component" value="Unassembled WGS sequence"/>
</dbReference>
<keyword evidence="1" id="KW-0436">Ligase</keyword>
<dbReference type="AlphaFoldDB" id="A0A8X8Y0A1"/>
<evidence type="ECO:0000313" key="3">
    <source>
        <dbReference type="EMBL" id="KAG6422199.1"/>
    </source>
</evidence>
<evidence type="ECO:0000259" key="2">
    <source>
        <dbReference type="Pfam" id="PF00501"/>
    </source>
</evidence>
<reference evidence="3" key="1">
    <citation type="submission" date="2018-01" db="EMBL/GenBank/DDBJ databases">
        <authorList>
            <person name="Mao J.F."/>
        </authorList>
    </citation>
    <scope>NUCLEOTIDE SEQUENCE</scope>
    <source>
        <strain evidence="3">Huo1</strain>
        <tissue evidence="3">Leaf</tissue>
    </source>
</reference>
<dbReference type="PANTHER" id="PTHR24096:SF425">
    <property type="entry name" value="4-COUMARATE--COA LIGASE-LIKE 7"/>
    <property type="match status" value="1"/>
</dbReference>
<dbReference type="Pfam" id="PF00501">
    <property type="entry name" value="AMP-binding"/>
    <property type="match status" value="1"/>
</dbReference>
<dbReference type="EMBL" id="PNBA02000006">
    <property type="protein sequence ID" value="KAG6422199.1"/>
    <property type="molecule type" value="Genomic_DNA"/>
</dbReference>
<comment type="caution">
    <text evidence="3">The sequence shown here is derived from an EMBL/GenBank/DDBJ whole genome shotgun (WGS) entry which is preliminary data.</text>
</comment>
<proteinExistence type="predicted"/>
<organism evidence="3">
    <name type="scientific">Salvia splendens</name>
    <name type="common">Scarlet sage</name>
    <dbReference type="NCBI Taxonomy" id="180675"/>
    <lineage>
        <taxon>Eukaryota</taxon>
        <taxon>Viridiplantae</taxon>
        <taxon>Streptophyta</taxon>
        <taxon>Embryophyta</taxon>
        <taxon>Tracheophyta</taxon>
        <taxon>Spermatophyta</taxon>
        <taxon>Magnoliopsida</taxon>
        <taxon>eudicotyledons</taxon>
        <taxon>Gunneridae</taxon>
        <taxon>Pentapetalae</taxon>
        <taxon>asterids</taxon>
        <taxon>lamiids</taxon>
        <taxon>Lamiales</taxon>
        <taxon>Lamiaceae</taxon>
        <taxon>Nepetoideae</taxon>
        <taxon>Mentheae</taxon>
        <taxon>Salviinae</taxon>
        <taxon>Salvia</taxon>
        <taxon>Salvia subgen. Calosphace</taxon>
        <taxon>core Calosphace</taxon>
    </lineage>
</organism>
<sequence>MCHIFGLSALVYAQLQRGNAVVVMARYEMNAMLRAIEQYKVTHLFVVPLVVLELSKKQEKVKEYDVSTLREIMSGAPPLGKEMIEACSNIFPQASVYQSYGMTEASGVISIENRSMFSPHPGSVGPLAPSVEAQIVDSDTMKRLSPFQKGEIWIKGTLVMKDKEPSLITGTRTEQKK</sequence>
<dbReference type="Gene3D" id="3.40.50.980">
    <property type="match status" value="1"/>
</dbReference>
<evidence type="ECO:0000256" key="1">
    <source>
        <dbReference type="ARBA" id="ARBA00022598"/>
    </source>
</evidence>
<dbReference type="SUPFAM" id="SSF56801">
    <property type="entry name" value="Acetyl-CoA synthetase-like"/>
    <property type="match status" value="1"/>
</dbReference>
<reference evidence="3" key="2">
    <citation type="submission" date="2020-08" db="EMBL/GenBank/DDBJ databases">
        <title>Plant Genome Project.</title>
        <authorList>
            <person name="Zhang R.-G."/>
        </authorList>
    </citation>
    <scope>NUCLEOTIDE SEQUENCE</scope>
    <source>
        <strain evidence="3">Huo1</strain>
        <tissue evidence="3">Leaf</tissue>
    </source>
</reference>
<dbReference type="Gene3D" id="2.30.38.10">
    <property type="entry name" value="Luciferase, Domain 3"/>
    <property type="match status" value="1"/>
</dbReference>
<feature type="domain" description="AMP-dependent synthetase/ligase" evidence="2">
    <location>
        <begin position="1"/>
        <end position="161"/>
    </location>
</feature>
<gene>
    <name evidence="3" type="ORF">SASPL_118763</name>
</gene>
<dbReference type="PANTHER" id="PTHR24096">
    <property type="entry name" value="LONG-CHAIN-FATTY-ACID--COA LIGASE"/>
    <property type="match status" value="1"/>
</dbReference>